<organism evidence="3 4">
    <name type="scientific">Cylindrospermum stagnale PCC 7417</name>
    <dbReference type="NCBI Taxonomy" id="56107"/>
    <lineage>
        <taxon>Bacteria</taxon>
        <taxon>Bacillati</taxon>
        <taxon>Cyanobacteriota</taxon>
        <taxon>Cyanophyceae</taxon>
        <taxon>Nostocales</taxon>
        <taxon>Nostocaceae</taxon>
        <taxon>Cylindrospermum</taxon>
    </lineage>
</organism>
<keyword evidence="4" id="KW-1185">Reference proteome</keyword>
<evidence type="ECO:0000313" key="3">
    <source>
        <dbReference type="EMBL" id="AFZ25517.1"/>
    </source>
</evidence>
<dbReference type="Proteomes" id="UP000010475">
    <property type="component" value="Chromosome"/>
</dbReference>
<dbReference type="HOGENOM" id="CLU_3042591_0_0_3"/>
<dbReference type="RefSeq" id="WP_015208765.1">
    <property type="nucleotide sequence ID" value="NC_019757.1"/>
</dbReference>
<proteinExistence type="predicted"/>
<protein>
    <submittedName>
        <fullName evidence="3">Uncharacterized protein</fullName>
    </submittedName>
</protein>
<dbReference type="AlphaFoldDB" id="K9X197"/>
<dbReference type="PATRIC" id="fig|56107.3.peg.3694"/>
<dbReference type="KEGG" id="csg:Cylst_3366"/>
<name>K9X197_9NOST</name>
<gene>
    <name evidence="3" type="ORF">Cylst_3366</name>
</gene>
<feature type="signal peptide" evidence="2">
    <location>
        <begin position="1"/>
        <end position="20"/>
    </location>
</feature>
<evidence type="ECO:0000256" key="1">
    <source>
        <dbReference type="SAM" id="MobiDB-lite"/>
    </source>
</evidence>
<accession>K9X197</accession>
<feature type="chain" id="PRO_5003937583" evidence="2">
    <location>
        <begin position="21"/>
        <end position="54"/>
    </location>
</feature>
<evidence type="ECO:0000313" key="4">
    <source>
        <dbReference type="Proteomes" id="UP000010475"/>
    </source>
</evidence>
<sequence length="54" mass="5947">MKILALAVPLLIAVAAPSFAQKPHHPSTEGMRQPEQPSQPYRGGGRRDFYGLPY</sequence>
<reference evidence="3 4" key="1">
    <citation type="submission" date="2012-06" db="EMBL/GenBank/DDBJ databases">
        <title>Finished chromosome of genome of Cylindrospermum stagnale PCC 7417.</title>
        <authorList>
            <consortium name="US DOE Joint Genome Institute"/>
            <person name="Gugger M."/>
            <person name="Coursin T."/>
            <person name="Rippka R."/>
            <person name="Tandeau De Marsac N."/>
            <person name="Huntemann M."/>
            <person name="Wei C.-L."/>
            <person name="Han J."/>
            <person name="Detter J.C."/>
            <person name="Han C."/>
            <person name="Tapia R."/>
            <person name="Chen A."/>
            <person name="Kyrpides N."/>
            <person name="Mavromatis K."/>
            <person name="Markowitz V."/>
            <person name="Szeto E."/>
            <person name="Ivanova N."/>
            <person name="Pagani I."/>
            <person name="Pati A."/>
            <person name="Goodwin L."/>
            <person name="Nordberg H.P."/>
            <person name="Cantor M.N."/>
            <person name="Hua S.X."/>
            <person name="Woyke T."/>
            <person name="Kerfeld C.A."/>
        </authorList>
    </citation>
    <scope>NUCLEOTIDE SEQUENCE [LARGE SCALE GENOMIC DNA]</scope>
    <source>
        <strain evidence="3 4">PCC 7417</strain>
    </source>
</reference>
<keyword evidence="2" id="KW-0732">Signal</keyword>
<feature type="region of interest" description="Disordered" evidence="1">
    <location>
        <begin position="21"/>
        <end position="54"/>
    </location>
</feature>
<feature type="compositionally biased region" description="Basic and acidic residues" evidence="1">
    <location>
        <begin position="45"/>
        <end position="54"/>
    </location>
</feature>
<dbReference type="EMBL" id="CP003642">
    <property type="protein sequence ID" value="AFZ25517.1"/>
    <property type="molecule type" value="Genomic_DNA"/>
</dbReference>
<evidence type="ECO:0000256" key="2">
    <source>
        <dbReference type="SAM" id="SignalP"/>
    </source>
</evidence>